<gene>
    <name evidence="3" type="ORF">CLO192961_LOCUS329069</name>
</gene>
<dbReference type="CDD" id="cd15482">
    <property type="entry name" value="Sialidase_non-viral"/>
    <property type="match status" value="1"/>
</dbReference>
<name>A0ABY6US60_BIOOC</name>
<dbReference type="PANTHER" id="PTHR43752">
    <property type="entry name" value="BNR/ASP-BOX REPEAT FAMILY PROTEIN"/>
    <property type="match status" value="1"/>
</dbReference>
<dbReference type="Gene3D" id="2.120.10.10">
    <property type="match status" value="1"/>
</dbReference>
<dbReference type="PANTHER" id="PTHR43752:SF2">
    <property type="entry name" value="BNR_ASP-BOX REPEAT FAMILY PROTEIN"/>
    <property type="match status" value="1"/>
</dbReference>
<evidence type="ECO:0000256" key="1">
    <source>
        <dbReference type="SAM" id="MobiDB-lite"/>
    </source>
</evidence>
<evidence type="ECO:0000313" key="3">
    <source>
        <dbReference type="EMBL" id="VUC32821.1"/>
    </source>
</evidence>
<sequence>MAPQAQSLAIPTPTIQCHASNLLQLADKTLLCVFFGGSQEGLPDVSIWLSRLEPGASSWTQPKRISYDEGRSCQNPVLFQAPNSSRIWLFHTSQDAGNQDECYMVARTSDDGGSTWSSPTRPLGEKKGIFSRQPLVVLEDNTWVLPVFYCRNEPGCRWIGNDDVSGVFYSKDEGKTWHEKQLSDGIGAVHMNIIKPEPKKTNWVAFYRSRWADRVYRATSINGLDWDTPKPLDLANPNSGICAARLSSGKIALVFNDSCASPDDLKRQGLYDDITPEDDKRPNQASKGGREAIWGIARKKLTLGISDDNGLTWKTKVLEDGDGFCMTNSSSGKENRELSYPSAWLEVVDGKDTLHVAFTFHRQYIKHIRISDVENWVESTRLC</sequence>
<dbReference type="InterPro" id="IPR011040">
    <property type="entry name" value="Sialidase"/>
</dbReference>
<proteinExistence type="predicted"/>
<organism evidence="3 4">
    <name type="scientific">Bionectria ochroleuca</name>
    <name type="common">Gliocladium roseum</name>
    <dbReference type="NCBI Taxonomy" id="29856"/>
    <lineage>
        <taxon>Eukaryota</taxon>
        <taxon>Fungi</taxon>
        <taxon>Dikarya</taxon>
        <taxon>Ascomycota</taxon>
        <taxon>Pezizomycotina</taxon>
        <taxon>Sordariomycetes</taxon>
        <taxon>Hypocreomycetidae</taxon>
        <taxon>Hypocreales</taxon>
        <taxon>Bionectriaceae</taxon>
        <taxon>Clonostachys</taxon>
    </lineage>
</organism>
<reference evidence="3 4" key="1">
    <citation type="submission" date="2019-06" db="EMBL/GenBank/DDBJ databases">
        <authorList>
            <person name="Broberg M."/>
        </authorList>
    </citation>
    <scope>NUCLEOTIDE SEQUENCE [LARGE SCALE GENOMIC DNA]</scope>
</reference>
<comment type="caution">
    <text evidence="3">The sequence shown here is derived from an EMBL/GenBank/DDBJ whole genome shotgun (WGS) entry which is preliminary data.</text>
</comment>
<feature type="region of interest" description="Disordered" evidence="1">
    <location>
        <begin position="270"/>
        <end position="289"/>
    </location>
</feature>
<keyword evidence="4" id="KW-1185">Reference proteome</keyword>
<dbReference type="EMBL" id="CABFNS010000851">
    <property type="protein sequence ID" value="VUC32821.1"/>
    <property type="molecule type" value="Genomic_DNA"/>
</dbReference>
<dbReference type="Proteomes" id="UP000766486">
    <property type="component" value="Unassembled WGS sequence"/>
</dbReference>
<accession>A0ABY6US60</accession>
<dbReference type="Pfam" id="PF13088">
    <property type="entry name" value="BNR_2"/>
    <property type="match status" value="1"/>
</dbReference>
<dbReference type="InterPro" id="IPR036278">
    <property type="entry name" value="Sialidase_sf"/>
</dbReference>
<feature type="domain" description="Sialidase" evidence="2">
    <location>
        <begin position="29"/>
        <end position="345"/>
    </location>
</feature>
<dbReference type="SUPFAM" id="SSF50939">
    <property type="entry name" value="Sialidases"/>
    <property type="match status" value="1"/>
</dbReference>
<evidence type="ECO:0000259" key="2">
    <source>
        <dbReference type="Pfam" id="PF13088"/>
    </source>
</evidence>
<evidence type="ECO:0000313" key="4">
    <source>
        <dbReference type="Proteomes" id="UP000766486"/>
    </source>
</evidence>
<protein>
    <recommendedName>
        <fullName evidence="2">Sialidase domain-containing protein</fullName>
    </recommendedName>
</protein>